<evidence type="ECO:0000259" key="3">
    <source>
        <dbReference type="Pfam" id="PF13336"/>
    </source>
</evidence>
<dbReference type="InterPro" id="IPR026888">
    <property type="entry name" value="AcetylCoA_hyd_C"/>
</dbReference>
<feature type="domain" description="Acetyl-CoA hydrolase/transferase C-terminal" evidence="3">
    <location>
        <begin position="334"/>
        <end position="470"/>
    </location>
</feature>
<name>A0ABP9MQ25_9GAMM</name>
<reference evidence="5" key="1">
    <citation type="journal article" date="2019" name="Int. J. Syst. Evol. Microbiol.">
        <title>The Global Catalogue of Microorganisms (GCM) 10K type strain sequencing project: providing services to taxonomists for standard genome sequencing and annotation.</title>
        <authorList>
            <consortium name="The Broad Institute Genomics Platform"/>
            <consortium name="The Broad Institute Genome Sequencing Center for Infectious Disease"/>
            <person name="Wu L."/>
            <person name="Ma J."/>
        </authorList>
    </citation>
    <scope>NUCLEOTIDE SEQUENCE [LARGE SCALE GENOMIC DNA]</scope>
    <source>
        <strain evidence="5">JCM 18424</strain>
    </source>
</reference>
<dbReference type="Pfam" id="PF02550">
    <property type="entry name" value="AcetylCoA_hydro"/>
    <property type="match status" value="1"/>
</dbReference>
<comment type="caution">
    <text evidence="4">The sequence shown here is derived from an EMBL/GenBank/DDBJ whole genome shotgun (WGS) entry which is preliminary data.</text>
</comment>
<dbReference type="InterPro" id="IPR046433">
    <property type="entry name" value="ActCoA_hydro"/>
</dbReference>
<feature type="domain" description="Acetyl-CoA hydrolase/transferase N-terminal" evidence="2">
    <location>
        <begin position="16"/>
        <end position="190"/>
    </location>
</feature>
<dbReference type="InterPro" id="IPR038460">
    <property type="entry name" value="AcetylCoA_hyd_C_sf"/>
</dbReference>
<dbReference type="Proteomes" id="UP001500631">
    <property type="component" value="Unassembled WGS sequence"/>
</dbReference>
<comment type="similarity">
    <text evidence="1">Belongs to the acetyl-CoA hydrolase/transferase family.</text>
</comment>
<proteinExistence type="inferred from homology"/>
<evidence type="ECO:0000259" key="2">
    <source>
        <dbReference type="Pfam" id="PF02550"/>
    </source>
</evidence>
<gene>
    <name evidence="4" type="ORF">GCM10023338_11880</name>
</gene>
<dbReference type="InterPro" id="IPR003702">
    <property type="entry name" value="ActCoA_hydro_N"/>
</dbReference>
<dbReference type="Gene3D" id="3.40.1080.20">
    <property type="entry name" value="Acetyl-CoA hydrolase/transferase C-terminal domain"/>
    <property type="match status" value="1"/>
</dbReference>
<dbReference type="PANTHER" id="PTHR43609:SF1">
    <property type="entry name" value="ACETYL-COA HYDROLASE"/>
    <property type="match status" value="1"/>
</dbReference>
<keyword evidence="4" id="KW-0378">Hydrolase</keyword>
<dbReference type="Pfam" id="PF13336">
    <property type="entry name" value="AcetylCoA_hyd_C"/>
    <property type="match status" value="1"/>
</dbReference>
<organism evidence="4 5">
    <name type="scientific">Wohlfahrtiimonas larvae</name>
    <dbReference type="NCBI Taxonomy" id="1157986"/>
    <lineage>
        <taxon>Bacteria</taxon>
        <taxon>Pseudomonadati</taxon>
        <taxon>Pseudomonadota</taxon>
        <taxon>Gammaproteobacteria</taxon>
        <taxon>Cardiobacteriales</taxon>
        <taxon>Ignatzschineriaceae</taxon>
        <taxon>Wohlfahrtiimonas</taxon>
    </lineage>
</organism>
<accession>A0ABP9MQ25</accession>
<evidence type="ECO:0000313" key="4">
    <source>
        <dbReference type="EMBL" id="GAA5098926.1"/>
    </source>
</evidence>
<dbReference type="NCBIfam" id="TIGR03458">
    <property type="entry name" value="YgfH_subfam"/>
    <property type="match status" value="1"/>
</dbReference>
<dbReference type="Gene3D" id="3.40.1080.10">
    <property type="entry name" value="Glutaconate Coenzyme A-transferase"/>
    <property type="match status" value="1"/>
</dbReference>
<protein>
    <submittedName>
        <fullName evidence="4">Acetyl-CoA hydrolase/transferase family protein</fullName>
    </submittedName>
</protein>
<evidence type="ECO:0000256" key="1">
    <source>
        <dbReference type="ARBA" id="ARBA00009632"/>
    </source>
</evidence>
<dbReference type="InterPro" id="IPR017821">
    <property type="entry name" value="Succinate_CoA_transferase"/>
</dbReference>
<dbReference type="SUPFAM" id="SSF100950">
    <property type="entry name" value="NagB/RpiA/CoA transferase-like"/>
    <property type="match status" value="2"/>
</dbReference>
<evidence type="ECO:0000313" key="5">
    <source>
        <dbReference type="Proteomes" id="UP001500631"/>
    </source>
</evidence>
<dbReference type="RefSeq" id="WP_077925000.1">
    <property type="nucleotide sequence ID" value="NZ_BAABKE010000003.1"/>
</dbReference>
<dbReference type="InterPro" id="IPR037171">
    <property type="entry name" value="NagB/RpiA_transferase-like"/>
</dbReference>
<dbReference type="GO" id="GO:0016787">
    <property type="term" value="F:hydrolase activity"/>
    <property type="evidence" value="ECO:0007669"/>
    <property type="project" value="UniProtKB-KW"/>
</dbReference>
<keyword evidence="5" id="KW-1185">Reference proteome</keyword>
<sequence length="510" mass="55485">MSSNLKEQAVSKIRFKDFQDKIVSADEAASWIEDGMTLGMSGFTLFGEPKVFPGALAKRANEHKIKVNVYTGASMGPDADGVLAENKAINLRLPYQGNPSLRKEINSGEAKYIDQHLSHTAEQIRQGVLGEIDFAIIEAAAITEDGQIIPTGSVGNSPIFVEKAKNVIIELNVSAPAAYEGIHDVYIPKDQGENLRDAIPVYDISQRIGSIGIKVDPAKVRGIVLSDRPDIPSPLFEPNEETQKIADNLLAFLEKEVEEGRLTEKLAPLQSGVGSVANAVLSGMAKSKFKDITVASEVLQDGIFDLIDAGVVKFAAATAFSLSAKRVATLAEDLERYKGKVIFRPQEITNHPEVIRRVGVISFNTALEADIYGNINSTHVNGTHMMNGIGGSGDFARNARITIFVTTSTAKGGDISAIVPFVTHVDHANHDVDVIVTEQGYADLRGKAPREIAQIIIDNCVHPKFKEQARDYIKRANEKGGQTPHILSEAFSWHEHYAKHGTMLLSEKKK</sequence>
<dbReference type="PANTHER" id="PTHR43609">
    <property type="entry name" value="ACETYL-COA HYDROLASE"/>
    <property type="match status" value="1"/>
</dbReference>
<dbReference type="Gene3D" id="3.30.750.70">
    <property type="entry name" value="4-hydroxybutyrate coenzyme like domains"/>
    <property type="match status" value="1"/>
</dbReference>
<dbReference type="EMBL" id="BAABKE010000003">
    <property type="protein sequence ID" value="GAA5098926.1"/>
    <property type="molecule type" value="Genomic_DNA"/>
</dbReference>